<evidence type="ECO:0000259" key="2">
    <source>
        <dbReference type="Pfam" id="PF12890"/>
    </source>
</evidence>
<dbReference type="RefSeq" id="WP_290232325.1">
    <property type="nucleotide sequence ID" value="NZ_JAUFPZ010000002.1"/>
</dbReference>
<keyword evidence="1" id="KW-0665">Pyrimidine biosynthesis</keyword>
<dbReference type="InterPro" id="IPR024403">
    <property type="entry name" value="DHOase_cat"/>
</dbReference>
<dbReference type="Proteomes" id="UP001595793">
    <property type="component" value="Unassembled WGS sequence"/>
</dbReference>
<comment type="caution">
    <text evidence="3">The sequence shown here is derived from an EMBL/GenBank/DDBJ whole genome shotgun (WGS) entry which is preliminary data.</text>
</comment>
<dbReference type="PANTHER" id="PTHR43668:SF2">
    <property type="entry name" value="ALLANTOINASE"/>
    <property type="match status" value="1"/>
</dbReference>
<accession>A0ABV8H126</accession>
<feature type="domain" description="Dihydroorotase catalytic" evidence="2">
    <location>
        <begin position="56"/>
        <end position="237"/>
    </location>
</feature>
<sequence>MKLLIKSATIVDKQSDYHLKQADILIQDGIIKKIGNAIEVEADKEINIKGLHVSQGWLDTSVSFGEPGYEERETIENGLRTAAFSGFTDVVLNAQSKPTIDNSSTIYSVKAKAQGNAVNLLPTGTLTVASKGVDLAELYDMGNAGAVSFGDYKKPVSNPNLLKIALQYAQNFGGLVQSFPLEKRIAGKGIVNEHHNSTLLGLKGIPNLAEDLQIARDLYLLEYTGGKLHIPTISTEKSVALIKEAKKKGLDITCSVAIHNLVLTDDLLSEFDTRAKVMPPLRTKKDTKALIKALKDGVIDFVTSDHDPIDIENKKVEFDNANYGSIGLESAFGALQTIFSTEETVAILTRDKERFKAEISTLAEQKLAKLSFFLPEEKYTFEKSDILSISQNSIFLGQQLKGKAIGIFNNNQLIISEEF</sequence>
<protein>
    <submittedName>
        <fullName evidence="3">Dihydroorotase family protein</fullName>
    </submittedName>
</protein>
<dbReference type="InterPro" id="IPR011059">
    <property type="entry name" value="Metal-dep_hydrolase_composite"/>
</dbReference>
<dbReference type="InterPro" id="IPR004722">
    <property type="entry name" value="DHOase"/>
</dbReference>
<dbReference type="CDD" id="cd01317">
    <property type="entry name" value="DHOase_IIa"/>
    <property type="match status" value="1"/>
</dbReference>
<evidence type="ECO:0000313" key="4">
    <source>
        <dbReference type="Proteomes" id="UP001595793"/>
    </source>
</evidence>
<dbReference type="Pfam" id="PF12890">
    <property type="entry name" value="DHOase"/>
    <property type="match status" value="1"/>
</dbReference>
<name>A0ABV8H126_9FLAO</name>
<dbReference type="InterPro" id="IPR050138">
    <property type="entry name" value="DHOase/Allantoinase_Hydrolase"/>
</dbReference>
<keyword evidence="4" id="KW-1185">Reference proteome</keyword>
<reference evidence="4" key="1">
    <citation type="journal article" date="2019" name="Int. J. Syst. Evol. Microbiol.">
        <title>The Global Catalogue of Microorganisms (GCM) 10K type strain sequencing project: providing services to taxonomists for standard genome sequencing and annotation.</title>
        <authorList>
            <consortium name="The Broad Institute Genomics Platform"/>
            <consortium name="The Broad Institute Genome Sequencing Center for Infectious Disease"/>
            <person name="Wu L."/>
            <person name="Ma J."/>
        </authorList>
    </citation>
    <scope>NUCLEOTIDE SEQUENCE [LARGE SCALE GENOMIC DNA]</scope>
    <source>
        <strain evidence="4">CECT 9128</strain>
    </source>
</reference>
<dbReference type="EMBL" id="JBHSAS010000001">
    <property type="protein sequence ID" value="MFC4025822.1"/>
    <property type="molecule type" value="Genomic_DNA"/>
</dbReference>
<dbReference type="Gene3D" id="2.30.40.10">
    <property type="entry name" value="Urease, subunit C, domain 1"/>
    <property type="match status" value="1"/>
</dbReference>
<dbReference type="PANTHER" id="PTHR43668">
    <property type="entry name" value="ALLANTOINASE"/>
    <property type="match status" value="1"/>
</dbReference>
<dbReference type="SUPFAM" id="SSF51338">
    <property type="entry name" value="Composite domain of metallo-dependent hydrolases"/>
    <property type="match status" value="1"/>
</dbReference>
<dbReference type="InterPro" id="IPR032466">
    <property type="entry name" value="Metal_Hydrolase"/>
</dbReference>
<proteinExistence type="predicted"/>
<evidence type="ECO:0000256" key="1">
    <source>
        <dbReference type="ARBA" id="ARBA00022975"/>
    </source>
</evidence>
<organism evidence="3 4">
    <name type="scientific">Zunongwangia endophytica</name>
    <dbReference type="NCBI Taxonomy" id="1808945"/>
    <lineage>
        <taxon>Bacteria</taxon>
        <taxon>Pseudomonadati</taxon>
        <taxon>Bacteroidota</taxon>
        <taxon>Flavobacteriia</taxon>
        <taxon>Flavobacteriales</taxon>
        <taxon>Flavobacteriaceae</taxon>
        <taxon>Zunongwangia</taxon>
    </lineage>
</organism>
<dbReference type="SUPFAM" id="SSF51556">
    <property type="entry name" value="Metallo-dependent hydrolases"/>
    <property type="match status" value="1"/>
</dbReference>
<gene>
    <name evidence="3" type="ORF">ACFOS1_00235</name>
</gene>
<evidence type="ECO:0000313" key="3">
    <source>
        <dbReference type="EMBL" id="MFC4025822.1"/>
    </source>
</evidence>
<dbReference type="Gene3D" id="3.20.20.140">
    <property type="entry name" value="Metal-dependent hydrolases"/>
    <property type="match status" value="1"/>
</dbReference>